<protein>
    <recommendedName>
        <fullName evidence="4">Lipoprotein</fullName>
    </recommendedName>
</protein>
<name>A0ABT9FK02_9GAMM</name>
<evidence type="ECO:0000313" key="2">
    <source>
        <dbReference type="EMBL" id="MDP2567101.1"/>
    </source>
</evidence>
<evidence type="ECO:0000313" key="3">
    <source>
        <dbReference type="Proteomes" id="UP001177212"/>
    </source>
</evidence>
<feature type="chain" id="PRO_5047021270" description="Lipoprotein" evidence="1">
    <location>
        <begin position="18"/>
        <end position="165"/>
    </location>
</feature>
<reference evidence="2" key="1">
    <citation type="submission" date="2023-07" db="EMBL/GenBank/DDBJ databases">
        <title>Genome content predicts the carbon catabolic preferences of heterotrophic bacteria.</title>
        <authorList>
            <person name="Gralka M."/>
        </authorList>
    </citation>
    <scope>NUCLEOTIDE SEQUENCE</scope>
    <source>
        <strain evidence="2">4G09</strain>
    </source>
</reference>
<accession>A0ABT9FK02</accession>
<proteinExistence type="predicted"/>
<feature type="signal peptide" evidence="1">
    <location>
        <begin position="1"/>
        <end position="17"/>
    </location>
</feature>
<evidence type="ECO:0008006" key="4">
    <source>
        <dbReference type="Google" id="ProtNLM"/>
    </source>
</evidence>
<dbReference type="PROSITE" id="PS51257">
    <property type="entry name" value="PROKAR_LIPOPROTEIN"/>
    <property type="match status" value="1"/>
</dbReference>
<keyword evidence="1" id="KW-0732">Signal</keyword>
<sequence>MKYLAFATLLFSFFTQACQWKGEPDKTDPFLDAMKSNEILVIATVERTYHRKDRCSNENHCSDSGLVIKVLEVLKGEASTYIEAYQGMYTSCYGGIFHPIRKLKQDTDVVAFEPSYSIGNDYLMVLKEQEGDFVVVAGKELELSLMLLKKYRVENTANKKINQDK</sequence>
<dbReference type="RefSeq" id="WP_305473466.1">
    <property type="nucleotide sequence ID" value="NZ_JAUYVT010000034.1"/>
</dbReference>
<keyword evidence="3" id="KW-1185">Reference proteome</keyword>
<dbReference type="Proteomes" id="UP001177212">
    <property type="component" value="Unassembled WGS sequence"/>
</dbReference>
<organism evidence="2 3">
    <name type="scientific">Pseudoalteromonas marina</name>
    <dbReference type="NCBI Taxonomy" id="267375"/>
    <lineage>
        <taxon>Bacteria</taxon>
        <taxon>Pseudomonadati</taxon>
        <taxon>Pseudomonadota</taxon>
        <taxon>Gammaproteobacteria</taxon>
        <taxon>Alteromonadales</taxon>
        <taxon>Pseudoalteromonadaceae</taxon>
        <taxon>Pseudoalteromonas</taxon>
    </lineage>
</organism>
<dbReference type="EMBL" id="JAUYVT010000034">
    <property type="protein sequence ID" value="MDP2567101.1"/>
    <property type="molecule type" value="Genomic_DNA"/>
</dbReference>
<evidence type="ECO:0000256" key="1">
    <source>
        <dbReference type="SAM" id="SignalP"/>
    </source>
</evidence>
<comment type="caution">
    <text evidence="2">The sequence shown here is derived from an EMBL/GenBank/DDBJ whole genome shotgun (WGS) entry which is preliminary data.</text>
</comment>
<gene>
    <name evidence="2" type="ORF">Q8W34_20905</name>
</gene>